<name>A0A4Y8VS08_9PSED</name>
<dbReference type="EMBL" id="SPDQ01000003">
    <property type="protein sequence ID" value="TFH83146.1"/>
    <property type="molecule type" value="Genomic_DNA"/>
</dbReference>
<evidence type="ECO:0000256" key="1">
    <source>
        <dbReference type="SAM" id="Phobius"/>
    </source>
</evidence>
<organism evidence="2 3">
    <name type="scientific">Pseudomonas kribbensis</name>
    <dbReference type="NCBI Taxonomy" id="1628086"/>
    <lineage>
        <taxon>Bacteria</taxon>
        <taxon>Pseudomonadati</taxon>
        <taxon>Pseudomonadota</taxon>
        <taxon>Gammaproteobacteria</taxon>
        <taxon>Pseudomonadales</taxon>
        <taxon>Pseudomonadaceae</taxon>
        <taxon>Pseudomonas</taxon>
    </lineage>
</organism>
<evidence type="ECO:0000313" key="3">
    <source>
        <dbReference type="Proteomes" id="UP000297555"/>
    </source>
</evidence>
<proteinExistence type="predicted"/>
<evidence type="ECO:0000313" key="2">
    <source>
        <dbReference type="EMBL" id="TFH83146.1"/>
    </source>
</evidence>
<feature type="transmembrane region" description="Helical" evidence="1">
    <location>
        <begin position="94"/>
        <end position="117"/>
    </location>
</feature>
<feature type="transmembrane region" description="Helical" evidence="1">
    <location>
        <begin position="21"/>
        <end position="43"/>
    </location>
</feature>
<gene>
    <name evidence="2" type="ORF">E4J90_03185</name>
</gene>
<dbReference type="OrthoDB" id="6199175at2"/>
<keyword evidence="1" id="KW-0812">Transmembrane</keyword>
<protein>
    <submittedName>
        <fullName evidence="2">Uncharacterized protein</fullName>
    </submittedName>
</protein>
<dbReference type="Proteomes" id="UP000297555">
    <property type="component" value="Unassembled WGS sequence"/>
</dbReference>
<keyword evidence="1" id="KW-0472">Membrane</keyword>
<keyword evidence="1" id="KW-1133">Transmembrane helix</keyword>
<dbReference type="AlphaFoldDB" id="A0A4Y8VS08"/>
<reference evidence="2 3" key="1">
    <citation type="submission" date="2019-03" db="EMBL/GenBank/DDBJ databases">
        <title>Draft genome sequence of humic substances-degrading Pseudomonas kribbensis CHA-19 from forest soil.</title>
        <authorList>
            <person name="Kim D."/>
        </authorList>
    </citation>
    <scope>NUCLEOTIDE SEQUENCE [LARGE SCALE GENOMIC DNA]</scope>
    <source>
        <strain evidence="2 3">CHA-19</strain>
    </source>
</reference>
<sequence>MLQQFSVYVHSGRKNLDTKDLLASTAVGTCISLMVVLAILHFAPISEIIISHSQYVPTRAIQELDTYEQLVVERMIREKSLITVDALWSMQVSFYQTMISVLIALNAVIVGGAFVVIRSSSKAEVVKESKAHFDEFSRAGEFSKIIEKKAKKEIQKLNATYGDMFDELYIHENRIKLTEDAIIEVSSRLAKLDETESCAGDDGKITE</sequence>
<comment type="caution">
    <text evidence="2">The sequence shown here is derived from an EMBL/GenBank/DDBJ whole genome shotgun (WGS) entry which is preliminary data.</text>
</comment>
<accession>A0A4Y8VS08</accession>